<reference evidence="2 3" key="1">
    <citation type="journal article" date="2010" name="Stand. Genomic Sci.">
        <title>Complete genome sequence of Methanoplanus petrolearius type strain (SEBR 4847).</title>
        <authorList>
            <person name="Brambilla E."/>
            <person name="Djao O.D."/>
            <person name="Daligault H."/>
            <person name="Lapidus A."/>
            <person name="Lucas S."/>
            <person name="Hammon N."/>
            <person name="Nolan M."/>
            <person name="Tice H."/>
            <person name="Cheng J.F."/>
            <person name="Han C."/>
            <person name="Tapia R."/>
            <person name="Goodwin L."/>
            <person name="Pitluck S."/>
            <person name="Liolios K."/>
            <person name="Ivanova N."/>
            <person name="Mavromatis K."/>
            <person name="Mikhailova N."/>
            <person name="Pati A."/>
            <person name="Chen A."/>
            <person name="Palaniappan K."/>
            <person name="Land M."/>
            <person name="Hauser L."/>
            <person name="Chang Y.J."/>
            <person name="Jeffries C.D."/>
            <person name="Rohde M."/>
            <person name="Spring S."/>
            <person name="Sikorski J."/>
            <person name="Goker M."/>
            <person name="Woyke T."/>
            <person name="Bristow J."/>
            <person name="Eisen J.A."/>
            <person name="Markowitz V."/>
            <person name="Hugenholtz P."/>
            <person name="Kyrpides N.C."/>
            <person name="Klenk H.P."/>
        </authorList>
    </citation>
    <scope>NUCLEOTIDE SEQUENCE [LARGE SCALE GENOMIC DNA]</scope>
    <source>
        <strain evidence="3">DSM 11571 / OCM 486 / SEBR 4847</strain>
    </source>
</reference>
<protein>
    <submittedName>
        <fullName evidence="2">Uncharacterized protein</fullName>
    </submittedName>
</protein>
<evidence type="ECO:0000313" key="2">
    <source>
        <dbReference type="EMBL" id="ADN35147.1"/>
    </source>
</evidence>
<feature type="transmembrane region" description="Helical" evidence="1">
    <location>
        <begin position="111"/>
        <end position="129"/>
    </location>
</feature>
<keyword evidence="1" id="KW-0472">Membrane</keyword>
<feature type="transmembrane region" description="Helical" evidence="1">
    <location>
        <begin position="42"/>
        <end position="64"/>
    </location>
</feature>
<accession>E1RFZ5</accession>
<dbReference type="Proteomes" id="UP000006565">
    <property type="component" value="Chromosome"/>
</dbReference>
<keyword evidence="1" id="KW-1133">Transmembrane helix</keyword>
<dbReference type="GeneID" id="9742817"/>
<dbReference type="KEGG" id="mpi:Mpet_0373"/>
<dbReference type="HOGENOM" id="CLU_1860728_0_0_2"/>
<evidence type="ECO:0000313" key="3">
    <source>
        <dbReference type="Proteomes" id="UP000006565"/>
    </source>
</evidence>
<keyword evidence="1" id="KW-0812">Transmembrane</keyword>
<feature type="transmembrane region" description="Helical" evidence="1">
    <location>
        <begin position="12"/>
        <end position="30"/>
    </location>
</feature>
<feature type="transmembrane region" description="Helical" evidence="1">
    <location>
        <begin position="85"/>
        <end position="105"/>
    </location>
</feature>
<dbReference type="STRING" id="679926.Mpet_0373"/>
<proteinExistence type="predicted"/>
<gene>
    <name evidence="2" type="ordered locus">Mpet_0373</name>
</gene>
<sequence length="137" mass="15816">MTTENFKKIKEWGFFIYVCLIFAYFFLNILCHNTMTKDAVSGWVFIGPWIIFPFIGFFISMYLISGKEPVDESDKTEIRERCTGLKASVVAFVTWLIVLVLLEQIQLEANNIISVVCGCFFFLGIFGLLKRIDKKSE</sequence>
<evidence type="ECO:0000256" key="1">
    <source>
        <dbReference type="SAM" id="Phobius"/>
    </source>
</evidence>
<dbReference type="RefSeq" id="WP_013328326.1">
    <property type="nucleotide sequence ID" value="NC_014507.1"/>
</dbReference>
<dbReference type="EMBL" id="CP002117">
    <property type="protein sequence ID" value="ADN35147.1"/>
    <property type="molecule type" value="Genomic_DNA"/>
</dbReference>
<organism evidence="2 3">
    <name type="scientific">Methanolacinia petrolearia (strain DSM 11571 / OCM 486 / SEBR 4847)</name>
    <name type="common">Methanoplanus petrolearius</name>
    <dbReference type="NCBI Taxonomy" id="679926"/>
    <lineage>
        <taxon>Archaea</taxon>
        <taxon>Methanobacteriati</taxon>
        <taxon>Methanobacteriota</taxon>
        <taxon>Stenosarchaea group</taxon>
        <taxon>Methanomicrobia</taxon>
        <taxon>Methanomicrobiales</taxon>
        <taxon>Methanomicrobiaceae</taxon>
        <taxon>Methanolacinia</taxon>
    </lineage>
</organism>
<keyword evidence="3" id="KW-1185">Reference proteome</keyword>
<name>E1RFZ5_METP4</name>
<dbReference type="AlphaFoldDB" id="E1RFZ5"/>